<accession>A0A420WJH8</accession>
<protein>
    <submittedName>
        <fullName evidence="2">RES domain-containing protein</fullName>
    </submittedName>
</protein>
<dbReference type="Pfam" id="PF08808">
    <property type="entry name" value="RES"/>
    <property type="match status" value="1"/>
</dbReference>
<dbReference type="AlphaFoldDB" id="A0A420WJH8"/>
<sequence length="236" mass="26864">MARSPLKTKRVRWSKAYRIISSIFPPIDLFEDTSDPEDWELLASLEAKSNPRIVEVIGQLSLVPPERRVSGPGASYVMAPFTHVSPNWAGRFHDGTFGAYYAAKKAETALAETMHHRSEIYRASEEEPGWFSQYRELIGKVDHSFHDLTDRKDYAQCLAPDDYVASQSLARDFRRNGSSGILYPSVRHEGGLCLAAFWPDLIGVPMQGRHFAYHFNGEFIDMYRDETSGEVFKIIR</sequence>
<reference evidence="2 3" key="1">
    <citation type="submission" date="2018-10" db="EMBL/GenBank/DDBJ databases">
        <title>Genomic Encyclopedia of Type Strains, Phase IV (KMG-IV): sequencing the most valuable type-strain genomes for metagenomic binning, comparative biology and taxonomic classification.</title>
        <authorList>
            <person name="Goeker M."/>
        </authorList>
    </citation>
    <scope>NUCLEOTIDE SEQUENCE [LARGE SCALE GENOMIC DNA]</scope>
    <source>
        <strain evidence="2 3">DSM 22008</strain>
    </source>
</reference>
<proteinExistence type="predicted"/>
<evidence type="ECO:0000313" key="3">
    <source>
        <dbReference type="Proteomes" id="UP000282211"/>
    </source>
</evidence>
<dbReference type="EMBL" id="RBII01000001">
    <property type="protein sequence ID" value="RKQ71173.1"/>
    <property type="molecule type" value="Genomic_DNA"/>
</dbReference>
<comment type="caution">
    <text evidence="2">The sequence shown here is derived from an EMBL/GenBank/DDBJ whole genome shotgun (WGS) entry which is preliminary data.</text>
</comment>
<feature type="domain" description="RES" evidence="1">
    <location>
        <begin position="80"/>
        <end position="208"/>
    </location>
</feature>
<dbReference type="InterPro" id="IPR014914">
    <property type="entry name" value="RES_dom"/>
</dbReference>
<dbReference type="SMART" id="SM00953">
    <property type="entry name" value="RES"/>
    <property type="match status" value="1"/>
</dbReference>
<dbReference type="InParanoid" id="A0A420WJH8"/>
<dbReference type="Proteomes" id="UP000282211">
    <property type="component" value="Unassembled WGS sequence"/>
</dbReference>
<keyword evidence="3" id="KW-1185">Reference proteome</keyword>
<name>A0A420WJH8_9PROT</name>
<organism evidence="2 3">
    <name type="scientific">Litorimonas taeanensis</name>
    <dbReference type="NCBI Taxonomy" id="568099"/>
    <lineage>
        <taxon>Bacteria</taxon>
        <taxon>Pseudomonadati</taxon>
        <taxon>Pseudomonadota</taxon>
        <taxon>Alphaproteobacteria</taxon>
        <taxon>Maricaulales</taxon>
        <taxon>Robiginitomaculaceae</taxon>
    </lineage>
</organism>
<evidence type="ECO:0000313" key="2">
    <source>
        <dbReference type="EMBL" id="RKQ71173.1"/>
    </source>
</evidence>
<gene>
    <name evidence="2" type="ORF">DES40_0484</name>
</gene>
<dbReference type="OrthoDB" id="9795903at2"/>
<evidence type="ECO:0000259" key="1">
    <source>
        <dbReference type="SMART" id="SM00953"/>
    </source>
</evidence>